<name>A0AAV8V9X9_9CUCU</name>
<protein>
    <recommendedName>
        <fullName evidence="2">Helix-turn-helix domain-containing protein</fullName>
    </recommendedName>
</protein>
<evidence type="ECO:0000313" key="4">
    <source>
        <dbReference type="Proteomes" id="UP001159042"/>
    </source>
</evidence>
<feature type="compositionally biased region" description="Basic and acidic residues" evidence="1">
    <location>
        <begin position="20"/>
        <end position="33"/>
    </location>
</feature>
<reference evidence="3 4" key="1">
    <citation type="journal article" date="2023" name="Insect Mol. Biol.">
        <title>Genome sequencing provides insights into the evolution of gene families encoding plant cell wall-degrading enzymes in longhorned beetles.</title>
        <authorList>
            <person name="Shin N.R."/>
            <person name="Okamura Y."/>
            <person name="Kirsch R."/>
            <person name="Pauchet Y."/>
        </authorList>
    </citation>
    <scope>NUCLEOTIDE SEQUENCE [LARGE SCALE GENOMIC DNA]</scope>
    <source>
        <strain evidence="3">EAD_L_NR</strain>
    </source>
</reference>
<organism evidence="3 4">
    <name type="scientific">Exocentrus adspersus</name>
    <dbReference type="NCBI Taxonomy" id="1586481"/>
    <lineage>
        <taxon>Eukaryota</taxon>
        <taxon>Metazoa</taxon>
        <taxon>Ecdysozoa</taxon>
        <taxon>Arthropoda</taxon>
        <taxon>Hexapoda</taxon>
        <taxon>Insecta</taxon>
        <taxon>Pterygota</taxon>
        <taxon>Neoptera</taxon>
        <taxon>Endopterygota</taxon>
        <taxon>Coleoptera</taxon>
        <taxon>Polyphaga</taxon>
        <taxon>Cucujiformia</taxon>
        <taxon>Chrysomeloidea</taxon>
        <taxon>Cerambycidae</taxon>
        <taxon>Lamiinae</taxon>
        <taxon>Acanthocinini</taxon>
        <taxon>Exocentrus</taxon>
    </lineage>
</organism>
<evidence type="ECO:0000313" key="3">
    <source>
        <dbReference type="EMBL" id="KAJ8911010.1"/>
    </source>
</evidence>
<proteinExistence type="predicted"/>
<dbReference type="AlphaFoldDB" id="A0AAV8V9X9"/>
<accession>A0AAV8V9X9</accession>
<dbReference type="EMBL" id="JANEYG010000225">
    <property type="protein sequence ID" value="KAJ8911010.1"/>
    <property type="molecule type" value="Genomic_DNA"/>
</dbReference>
<feature type="domain" description="Helix-turn-helix" evidence="2">
    <location>
        <begin position="22"/>
        <end position="67"/>
    </location>
</feature>
<keyword evidence="4" id="KW-1185">Reference proteome</keyword>
<evidence type="ECO:0000256" key="1">
    <source>
        <dbReference type="SAM" id="MobiDB-lite"/>
    </source>
</evidence>
<evidence type="ECO:0000259" key="2">
    <source>
        <dbReference type="Pfam" id="PF26215"/>
    </source>
</evidence>
<dbReference type="PANTHER" id="PTHR21301:SF11">
    <property type="entry name" value="GIY-YIG DOMAIN-CONTAINING PROTEIN"/>
    <property type="match status" value="1"/>
</dbReference>
<dbReference type="Pfam" id="PF26215">
    <property type="entry name" value="HTH_animal"/>
    <property type="match status" value="1"/>
</dbReference>
<comment type="caution">
    <text evidence="3">The sequence shown here is derived from an EMBL/GenBank/DDBJ whole genome shotgun (WGS) entry which is preliminary data.</text>
</comment>
<dbReference type="InterPro" id="IPR058912">
    <property type="entry name" value="HTH_animal"/>
</dbReference>
<dbReference type="PANTHER" id="PTHR21301">
    <property type="entry name" value="REVERSE TRANSCRIPTASE"/>
    <property type="match status" value="1"/>
</dbReference>
<gene>
    <name evidence="3" type="ORF">NQ315_003572</name>
</gene>
<dbReference type="Proteomes" id="UP001159042">
    <property type="component" value="Unassembled WGS sequence"/>
</dbReference>
<feature type="region of interest" description="Disordered" evidence="1">
    <location>
        <begin position="1"/>
        <end position="33"/>
    </location>
</feature>
<sequence>MSRKADGTLGHTVYRKRTHTDRYLNKDSNHHPGQKRDIIKTLVERARRICDPEDIEKELKHLEEAFVAMYTPKVTDRIGKLLEKEKVKPVFKPTKKIQQSHGSVKDKNDLLATSGVYRIPCTCGQVYIGTTKRSIRSRIGDTNWGRIRTH</sequence>